<accession>A0ACC0UGZ9</accession>
<organism evidence="1 2">
    <name type="scientific">Russula earlei</name>
    <dbReference type="NCBI Taxonomy" id="71964"/>
    <lineage>
        <taxon>Eukaryota</taxon>
        <taxon>Fungi</taxon>
        <taxon>Dikarya</taxon>
        <taxon>Basidiomycota</taxon>
        <taxon>Agaricomycotina</taxon>
        <taxon>Agaricomycetes</taxon>
        <taxon>Russulales</taxon>
        <taxon>Russulaceae</taxon>
        <taxon>Russula</taxon>
    </lineage>
</organism>
<reference evidence="1" key="1">
    <citation type="submission" date="2021-03" db="EMBL/GenBank/DDBJ databases">
        <title>Evolutionary priming and transition to the ectomycorrhizal habit in an iconic lineage of mushroom-forming fungi: is preadaptation a requirement?</title>
        <authorList>
            <consortium name="DOE Joint Genome Institute"/>
            <person name="Looney B.P."/>
            <person name="Miyauchi S."/>
            <person name="Morin E."/>
            <person name="Drula E."/>
            <person name="Courty P.E."/>
            <person name="Chicoki N."/>
            <person name="Fauchery L."/>
            <person name="Kohler A."/>
            <person name="Kuo A."/>
            <person name="LaButti K."/>
            <person name="Pangilinan J."/>
            <person name="Lipzen A."/>
            <person name="Riley R."/>
            <person name="Andreopoulos W."/>
            <person name="He G."/>
            <person name="Johnson J."/>
            <person name="Barry K.W."/>
            <person name="Grigoriev I.V."/>
            <person name="Nagy L."/>
            <person name="Hibbett D."/>
            <person name="Henrissat B."/>
            <person name="Matheny P.B."/>
            <person name="Labbe J."/>
            <person name="Martin A.F."/>
        </authorList>
    </citation>
    <scope>NUCLEOTIDE SEQUENCE</scope>
    <source>
        <strain evidence="1">BPL698</strain>
    </source>
</reference>
<sequence>MSATSGITVSPELASSFADAVSSKNVRFLKISIRNETLVTDATISPSSTLENDLSHLQSLLDDDVPAYVLVRLDDPPSAWLAVHYVPDTAKIRDKMIYASTRNSVTKSLGATHFTDTIFATSKEDLTPAGYAAHKHHLAAPKPMSAREQEMADIKATEREAGSAPFNSSAARKSPFGPGVGLKWSNDVEAAVRNLADATEDHLVTISIDPSTETLTLGETSATSVNELEKKIPSSEPSFAFFSWSDAAPGRRIIFIYSCPTRSPVKHRMLYSSGSSSVYQTAKSLLPTLLLAPRKVETSDPHELDASFLRTELGQSNEPSRIGTPNSVGLPGVAFARPKGPPKRR</sequence>
<protein>
    <submittedName>
        <fullName evidence="1">Actin depolymerizing protein</fullName>
    </submittedName>
</protein>
<gene>
    <name evidence="1" type="ORF">F5148DRAFT_1175410</name>
</gene>
<keyword evidence="2" id="KW-1185">Reference proteome</keyword>
<evidence type="ECO:0000313" key="2">
    <source>
        <dbReference type="Proteomes" id="UP001207468"/>
    </source>
</evidence>
<evidence type="ECO:0000313" key="1">
    <source>
        <dbReference type="EMBL" id="KAI9510835.1"/>
    </source>
</evidence>
<proteinExistence type="predicted"/>
<comment type="caution">
    <text evidence="1">The sequence shown here is derived from an EMBL/GenBank/DDBJ whole genome shotgun (WGS) entry which is preliminary data.</text>
</comment>
<dbReference type="Proteomes" id="UP001207468">
    <property type="component" value="Unassembled WGS sequence"/>
</dbReference>
<name>A0ACC0UGZ9_9AGAM</name>
<dbReference type="EMBL" id="JAGFNK010000032">
    <property type="protein sequence ID" value="KAI9510835.1"/>
    <property type="molecule type" value="Genomic_DNA"/>
</dbReference>